<dbReference type="InterPro" id="IPR041698">
    <property type="entry name" value="Methyltransf_25"/>
</dbReference>
<dbReference type="EMBL" id="JBHRXZ010000003">
    <property type="protein sequence ID" value="MFC3606614.1"/>
    <property type="molecule type" value="Genomic_DNA"/>
</dbReference>
<dbReference type="Gene3D" id="3.40.50.150">
    <property type="entry name" value="Vaccinia Virus protein VP39"/>
    <property type="match status" value="1"/>
</dbReference>
<protein>
    <submittedName>
        <fullName evidence="2">Class I SAM-dependent methyltransferase</fullName>
        <ecNumber evidence="2">2.1.-.-</ecNumber>
    </submittedName>
</protein>
<evidence type="ECO:0000313" key="2">
    <source>
        <dbReference type="EMBL" id="MFC3606614.1"/>
    </source>
</evidence>
<dbReference type="RefSeq" id="WP_386360807.1">
    <property type="nucleotide sequence ID" value="NZ_JBHRXZ010000003.1"/>
</dbReference>
<evidence type="ECO:0000313" key="3">
    <source>
        <dbReference type="Proteomes" id="UP001595630"/>
    </source>
</evidence>
<keyword evidence="2" id="KW-0489">Methyltransferase</keyword>
<dbReference type="Pfam" id="PF13649">
    <property type="entry name" value="Methyltransf_25"/>
    <property type="match status" value="1"/>
</dbReference>
<proteinExistence type="predicted"/>
<keyword evidence="3" id="KW-1185">Reference proteome</keyword>
<keyword evidence="2" id="KW-0808">Transferase</keyword>
<feature type="domain" description="Methyltransferase" evidence="1">
    <location>
        <begin position="55"/>
        <end position="149"/>
    </location>
</feature>
<dbReference type="EC" id="2.1.-.-" evidence="2"/>
<dbReference type="Proteomes" id="UP001595630">
    <property type="component" value="Unassembled WGS sequence"/>
</dbReference>
<accession>A0ABV7T0D1</accession>
<reference evidence="3" key="1">
    <citation type="journal article" date="2019" name="Int. J. Syst. Evol. Microbiol.">
        <title>The Global Catalogue of Microorganisms (GCM) 10K type strain sequencing project: providing services to taxonomists for standard genome sequencing and annotation.</title>
        <authorList>
            <consortium name="The Broad Institute Genomics Platform"/>
            <consortium name="The Broad Institute Genome Sequencing Center for Infectious Disease"/>
            <person name="Wu L."/>
            <person name="Ma J."/>
        </authorList>
    </citation>
    <scope>NUCLEOTIDE SEQUENCE [LARGE SCALE GENOMIC DNA]</scope>
    <source>
        <strain evidence="3">KCTC 42447</strain>
    </source>
</reference>
<name>A0ABV7T0D1_9GAMM</name>
<organism evidence="2 3">
    <name type="scientific">Stutzerimonas tarimensis</name>
    <dbReference type="NCBI Taxonomy" id="1507735"/>
    <lineage>
        <taxon>Bacteria</taxon>
        <taxon>Pseudomonadati</taxon>
        <taxon>Pseudomonadota</taxon>
        <taxon>Gammaproteobacteria</taxon>
        <taxon>Pseudomonadales</taxon>
        <taxon>Pseudomonadaceae</taxon>
        <taxon>Stutzerimonas</taxon>
    </lineage>
</organism>
<gene>
    <name evidence="2" type="ORF">ACFOMF_02280</name>
</gene>
<evidence type="ECO:0000259" key="1">
    <source>
        <dbReference type="Pfam" id="PF13649"/>
    </source>
</evidence>
<comment type="caution">
    <text evidence="2">The sequence shown here is derived from an EMBL/GenBank/DDBJ whole genome shotgun (WGS) entry which is preliminary data.</text>
</comment>
<sequence>MSQPIELEFSRKYDADHARQYLEKHQHGLFRRLSHWRDLQLARRALKDAGDPGLVLDLPCGAGRFWPMLAEKRNRVILAADNSEHMLQIACAAQPAEVVQRVQTFQTSAFAIDLPDNAVDSLFCMRLLHHVGDTLDRAQMLREFHRVTRDSMILSLWVDGNYKAWKRRRLERRRQARGENEGYQNRFVVPRASIEREFVSAGFRIDRHYDFIPGYALWRVYLLRKV</sequence>
<dbReference type="CDD" id="cd02440">
    <property type="entry name" value="AdoMet_MTases"/>
    <property type="match status" value="1"/>
</dbReference>
<dbReference type="GO" id="GO:0032259">
    <property type="term" value="P:methylation"/>
    <property type="evidence" value="ECO:0007669"/>
    <property type="project" value="UniProtKB-KW"/>
</dbReference>
<dbReference type="SUPFAM" id="SSF53335">
    <property type="entry name" value="S-adenosyl-L-methionine-dependent methyltransferases"/>
    <property type="match status" value="1"/>
</dbReference>
<dbReference type="GO" id="GO:0008168">
    <property type="term" value="F:methyltransferase activity"/>
    <property type="evidence" value="ECO:0007669"/>
    <property type="project" value="UniProtKB-KW"/>
</dbReference>
<dbReference type="InterPro" id="IPR029063">
    <property type="entry name" value="SAM-dependent_MTases_sf"/>
</dbReference>